<gene>
    <name evidence="3" type="ORF">ABJI51_36965</name>
</gene>
<dbReference type="InterPro" id="IPR048576">
    <property type="entry name" value="Rv2175c_wHTH"/>
</dbReference>
<accession>A0ABV0LS01</accession>
<sequence length="122" mass="13002">MSGIPVAEDVLDAAIAVLPLPEVAAVLGTSANKVRQMLRDGQLIAFKRAGELCVPSDFFVKDGIVKGLSGTITVLADSGFSRTEMLRWLFTADETLPGSTPINALRTSHGTEVKRRAQAMAF</sequence>
<keyword evidence="3" id="KW-0238">DNA-binding</keyword>
<name>A0ABV0LS01_9PSEU</name>
<proteinExistence type="predicted"/>
<evidence type="ECO:0000259" key="1">
    <source>
        <dbReference type="Pfam" id="PF18367"/>
    </source>
</evidence>
<dbReference type="Proteomes" id="UP001440984">
    <property type="component" value="Unassembled WGS sequence"/>
</dbReference>
<evidence type="ECO:0000313" key="3">
    <source>
        <dbReference type="EMBL" id="MEQ0564699.1"/>
    </source>
</evidence>
<dbReference type="GO" id="GO:0003677">
    <property type="term" value="F:DNA binding"/>
    <property type="evidence" value="ECO:0007669"/>
    <property type="project" value="UniProtKB-KW"/>
</dbReference>
<dbReference type="Pfam" id="PF18367">
    <property type="entry name" value="Rv2175c_C"/>
    <property type="match status" value="1"/>
</dbReference>
<dbReference type="InterPro" id="IPR041098">
    <property type="entry name" value="Rv2175c_C"/>
</dbReference>
<organism evidence="3 4">
    <name type="scientific">Amycolatopsis melonis</name>
    <dbReference type="NCBI Taxonomy" id="3156488"/>
    <lineage>
        <taxon>Bacteria</taxon>
        <taxon>Bacillati</taxon>
        <taxon>Actinomycetota</taxon>
        <taxon>Actinomycetes</taxon>
        <taxon>Pseudonocardiales</taxon>
        <taxon>Pseudonocardiaceae</taxon>
        <taxon>Amycolatopsis</taxon>
    </lineage>
</organism>
<feature type="domain" description="DNA-binding protein Rv2175c wHTH" evidence="2">
    <location>
        <begin position="4"/>
        <end position="59"/>
    </location>
</feature>
<protein>
    <submittedName>
        <fullName evidence="3">Rv2175c family DNA-binding protein</fullName>
    </submittedName>
</protein>
<dbReference type="RefSeq" id="WP_348955767.1">
    <property type="nucleotide sequence ID" value="NZ_JBDZYD010000016.1"/>
</dbReference>
<feature type="domain" description="Rv2175c C-terminal" evidence="1">
    <location>
        <begin position="65"/>
        <end position="121"/>
    </location>
</feature>
<keyword evidence="4" id="KW-1185">Reference proteome</keyword>
<evidence type="ECO:0000313" key="4">
    <source>
        <dbReference type="Proteomes" id="UP001440984"/>
    </source>
</evidence>
<evidence type="ECO:0000259" key="2">
    <source>
        <dbReference type="Pfam" id="PF21531"/>
    </source>
</evidence>
<dbReference type="Pfam" id="PF21531">
    <property type="entry name" value="Rv2175c_wHTH"/>
    <property type="match status" value="1"/>
</dbReference>
<dbReference type="EMBL" id="JBDZYD010000016">
    <property type="protein sequence ID" value="MEQ0564699.1"/>
    <property type="molecule type" value="Genomic_DNA"/>
</dbReference>
<comment type="caution">
    <text evidence="3">The sequence shown here is derived from an EMBL/GenBank/DDBJ whole genome shotgun (WGS) entry which is preliminary data.</text>
</comment>
<reference evidence="3 4" key="1">
    <citation type="submission" date="2024-05" db="EMBL/GenBank/DDBJ databases">
        <authorList>
            <person name="Zhao H."/>
            <person name="Xu Y."/>
            <person name="Lin S."/>
            <person name="Spain J.C."/>
            <person name="Zhou N.-Y."/>
        </authorList>
    </citation>
    <scope>NUCLEOTIDE SEQUENCE [LARGE SCALE GENOMIC DNA]</scope>
    <source>
        <strain evidence="3 4">NEAU-NG30</strain>
    </source>
</reference>